<dbReference type="Gene3D" id="3.40.630.30">
    <property type="match status" value="1"/>
</dbReference>
<reference evidence="17 18" key="1">
    <citation type="submission" date="2020-11" db="EMBL/GenBank/DDBJ databases">
        <title>Kefir isolates.</title>
        <authorList>
            <person name="Marcisauskas S."/>
            <person name="Kim Y."/>
            <person name="Blasche S."/>
        </authorList>
    </citation>
    <scope>NUCLEOTIDE SEQUENCE [LARGE SCALE GENOMIC DNA]</scope>
    <source>
        <strain evidence="17 18">OG2</strain>
    </source>
</reference>
<evidence type="ECO:0000256" key="5">
    <source>
        <dbReference type="ARBA" id="ARBA00022679"/>
    </source>
</evidence>
<dbReference type="InterPro" id="IPR037113">
    <property type="entry name" value="Hat1_N_sf"/>
</dbReference>
<keyword evidence="7" id="KW-0234">DNA repair</keyword>
<name>A0A9P6WCL0_MAUEX</name>
<evidence type="ECO:0000256" key="14">
    <source>
        <dbReference type="PIRSR" id="PIRSR038084-3"/>
    </source>
</evidence>
<evidence type="ECO:0000256" key="2">
    <source>
        <dbReference type="ARBA" id="ARBA00010543"/>
    </source>
</evidence>
<dbReference type="SUPFAM" id="SSF55729">
    <property type="entry name" value="Acyl-CoA N-acyltransferases (Nat)"/>
    <property type="match status" value="1"/>
</dbReference>
<dbReference type="GO" id="GO:0042393">
    <property type="term" value="F:histone binding"/>
    <property type="evidence" value="ECO:0007669"/>
    <property type="project" value="InterPro"/>
</dbReference>
<dbReference type="Gene3D" id="1.10.10.390">
    <property type="match status" value="1"/>
</dbReference>
<dbReference type="InterPro" id="IPR017380">
    <property type="entry name" value="Hist_AcTrfase_B-typ_cat-su"/>
</dbReference>
<dbReference type="Pfam" id="PF10394">
    <property type="entry name" value="Hat1_N"/>
    <property type="match status" value="1"/>
</dbReference>
<feature type="region of interest" description="Interaction with histone H4 N-terminus" evidence="13">
    <location>
        <begin position="208"/>
        <end position="210"/>
    </location>
</feature>
<evidence type="ECO:0000313" key="18">
    <source>
        <dbReference type="Proteomes" id="UP000750334"/>
    </source>
</evidence>
<dbReference type="GO" id="GO:0005634">
    <property type="term" value="C:nucleus"/>
    <property type="evidence" value="ECO:0007669"/>
    <property type="project" value="UniProtKB-SubCell"/>
</dbReference>
<comment type="caution">
    <text evidence="17">The sequence shown here is derived from an EMBL/GenBank/DDBJ whole genome shotgun (WGS) entry which is preliminary data.</text>
</comment>
<evidence type="ECO:0000256" key="11">
    <source>
        <dbReference type="PIRNR" id="PIRNR038084"/>
    </source>
</evidence>
<feature type="domain" description="N-acetyltransferase" evidence="15">
    <location>
        <begin position="180"/>
        <end position="273"/>
    </location>
</feature>
<protein>
    <recommendedName>
        <fullName evidence="4 11">Histone acetyltransferase type B catalytic subunit</fullName>
        <ecNumber evidence="3 11">2.3.1.48</ecNumber>
    </recommendedName>
</protein>
<feature type="site" description="Interaction with histone H4 N-terminus" evidence="14">
    <location>
        <position position="188"/>
    </location>
</feature>
<comment type="subcellular location">
    <subcellularLocation>
        <location evidence="11">Cytoplasm</location>
    </subcellularLocation>
    <subcellularLocation>
        <location evidence="1 11">Nucleus</location>
    </subcellularLocation>
</comment>
<dbReference type="InterPro" id="IPR016181">
    <property type="entry name" value="Acyl_CoA_acyltransferase"/>
</dbReference>
<dbReference type="GO" id="GO:0005737">
    <property type="term" value="C:cytoplasm"/>
    <property type="evidence" value="ECO:0007669"/>
    <property type="project" value="UniProtKB-SubCell"/>
</dbReference>
<evidence type="ECO:0000259" key="16">
    <source>
        <dbReference type="Pfam" id="PF10394"/>
    </source>
</evidence>
<evidence type="ECO:0000256" key="3">
    <source>
        <dbReference type="ARBA" id="ARBA00013184"/>
    </source>
</evidence>
<evidence type="ECO:0000313" key="17">
    <source>
        <dbReference type="EMBL" id="KAG0668691.1"/>
    </source>
</evidence>
<keyword evidence="18" id="KW-1185">Reference proteome</keyword>
<dbReference type="InterPro" id="IPR013523">
    <property type="entry name" value="Hist_AcTrfase_HAT1_C"/>
</dbReference>
<comment type="similarity">
    <text evidence="2 11">Belongs to the HAT1 family.</text>
</comment>
<dbReference type="GO" id="GO:0031509">
    <property type="term" value="P:subtelomeric heterochromatin formation"/>
    <property type="evidence" value="ECO:0007669"/>
    <property type="project" value="InterPro"/>
</dbReference>
<feature type="binding site" evidence="13">
    <location>
        <begin position="241"/>
        <end position="247"/>
    </location>
    <ligand>
        <name>acetyl-CoA</name>
        <dbReference type="ChEBI" id="CHEBI:57288"/>
    </ligand>
</feature>
<comment type="subunit">
    <text evidence="11">Component of the HAT-B complex composed of at least HAT1 and HAT2. The HAT-B complex binds to histone H4 tail.</text>
</comment>
<proteinExistence type="inferred from homology"/>
<evidence type="ECO:0000256" key="12">
    <source>
        <dbReference type="PIRSR" id="PIRSR038084-1"/>
    </source>
</evidence>
<sequence length="390" mass="46492">MNAASDYQPQQWESSSNEALKISLISADANEGAIQFLPNFTYPIFGDSETIYGYKDLVIHLVFDSITYKPFLNVKYREKLADADPQVDIIDKLLNFLPVDDIILKDESKWVDTFTEERQQFDIPSLGEKVNEYTSDDETFSIYKFSISDFFTKDNKSPVIKYWERVQIFTILYIEAATYLNLKDESNWNVYFIFNKATNAMIGYTTTYQYWNYSNGIKFDQDDKLKYREKISQFIIMPPYQGHGHGSHLYQSLYKKWLQDESIIELTVEDPNEQFDDLRDRNDLEMLYNTSDLFRNLEKMDTVSDDWIELQRSQFKLEKRQFNRLIEMILLYLNKESLFNEIVKRRIYIKNYDSLCDIDDQDMKIQAINESYNLVKEDYERIIKLCKKLK</sequence>
<evidence type="ECO:0000256" key="8">
    <source>
        <dbReference type="ARBA" id="ARBA00023242"/>
    </source>
</evidence>
<keyword evidence="8 11" id="KW-0539">Nucleus</keyword>
<feature type="binding site" evidence="13">
    <location>
        <position position="272"/>
    </location>
    <ligand>
        <name>acetyl-CoA</name>
        <dbReference type="ChEBI" id="CHEBI:57288"/>
    </ligand>
</feature>
<feature type="active site" description="Proton donor/acceptor" evidence="12">
    <location>
        <position position="269"/>
    </location>
</feature>
<accession>A0A9P6WCL0</accession>
<dbReference type="Pfam" id="PF21184">
    <property type="entry name" value="HAT1_C_fung"/>
    <property type="match status" value="1"/>
</dbReference>
<dbReference type="Proteomes" id="UP000750334">
    <property type="component" value="Unassembled WGS sequence"/>
</dbReference>
<dbReference type="OrthoDB" id="10253098at2759"/>
<evidence type="ECO:0000256" key="6">
    <source>
        <dbReference type="ARBA" id="ARBA00022763"/>
    </source>
</evidence>
<evidence type="ECO:0000256" key="7">
    <source>
        <dbReference type="ARBA" id="ARBA00023204"/>
    </source>
</evidence>
<keyword evidence="11" id="KW-0963">Cytoplasm</keyword>
<dbReference type="Pfam" id="PF00583">
    <property type="entry name" value="Acetyltransf_1"/>
    <property type="match status" value="1"/>
</dbReference>
<feature type="domain" description="Histone acetyl transferase HAT1 N-terminal" evidence="16">
    <location>
        <begin position="12"/>
        <end position="175"/>
    </location>
</feature>
<dbReference type="GO" id="GO:0006281">
    <property type="term" value="P:DNA repair"/>
    <property type="evidence" value="ECO:0007669"/>
    <property type="project" value="UniProtKB-KW"/>
</dbReference>
<comment type="catalytic activity">
    <reaction evidence="10 11">
        <text>L-lysyl-[protein] + acetyl-CoA = N(6)-acetyl-L-lysyl-[protein] + CoA + H(+)</text>
        <dbReference type="Rhea" id="RHEA:45948"/>
        <dbReference type="Rhea" id="RHEA-COMP:9752"/>
        <dbReference type="Rhea" id="RHEA-COMP:10731"/>
        <dbReference type="ChEBI" id="CHEBI:15378"/>
        <dbReference type="ChEBI" id="CHEBI:29969"/>
        <dbReference type="ChEBI" id="CHEBI:57287"/>
        <dbReference type="ChEBI" id="CHEBI:57288"/>
        <dbReference type="ChEBI" id="CHEBI:61930"/>
        <dbReference type="EC" id="2.3.1.48"/>
    </reaction>
</comment>
<evidence type="ECO:0000256" key="9">
    <source>
        <dbReference type="ARBA" id="ARBA00023315"/>
    </source>
</evidence>
<keyword evidence="6" id="KW-0227">DNA damage</keyword>
<dbReference type="InterPro" id="IPR019467">
    <property type="entry name" value="Hat1_N"/>
</dbReference>
<keyword evidence="5 11" id="KW-0808">Transferase</keyword>
<dbReference type="PIRSF" id="PIRSF038084">
    <property type="entry name" value="HAT-B_cat"/>
    <property type="match status" value="1"/>
</dbReference>
<dbReference type="Gene3D" id="3.90.360.10">
    <property type="entry name" value="Histone acetyl transferase 1 (HAT1), N-terminal domain"/>
    <property type="match status" value="1"/>
</dbReference>
<comment type="function">
    <text evidence="11">Catalytic component of the histone acetylase B (HAT-B) complex. Has intrinsic substrate specificity that modifies lysine in recognition sequence GXGKXG. Involved in DNA double-strand break repair.</text>
</comment>
<organism evidence="17 18">
    <name type="scientific">Maudiozyma exigua</name>
    <name type="common">Yeast</name>
    <name type="synonym">Kazachstania exigua</name>
    <dbReference type="NCBI Taxonomy" id="34358"/>
    <lineage>
        <taxon>Eukaryota</taxon>
        <taxon>Fungi</taxon>
        <taxon>Dikarya</taxon>
        <taxon>Ascomycota</taxon>
        <taxon>Saccharomycotina</taxon>
        <taxon>Saccharomycetes</taxon>
        <taxon>Saccharomycetales</taxon>
        <taxon>Saccharomycetaceae</taxon>
        <taxon>Maudiozyma</taxon>
    </lineage>
</organism>
<evidence type="ECO:0000256" key="4">
    <source>
        <dbReference type="ARBA" id="ARBA00021268"/>
    </source>
</evidence>
<dbReference type="GO" id="GO:0000781">
    <property type="term" value="C:chromosome, telomeric region"/>
    <property type="evidence" value="ECO:0007669"/>
    <property type="project" value="GOC"/>
</dbReference>
<dbReference type="InterPro" id="IPR000182">
    <property type="entry name" value="GNAT_dom"/>
</dbReference>
<evidence type="ECO:0000256" key="13">
    <source>
        <dbReference type="PIRSR" id="PIRSR038084-2"/>
    </source>
</evidence>
<keyword evidence="9 11" id="KW-0012">Acyltransferase</keyword>
<dbReference type="PANTHER" id="PTHR12046">
    <property type="entry name" value="HISTONE ACETYLTRANSFERASE TYPE B CATALYTIC SUBUNIT"/>
    <property type="match status" value="1"/>
</dbReference>
<evidence type="ECO:0000256" key="10">
    <source>
        <dbReference type="ARBA" id="ARBA00048017"/>
    </source>
</evidence>
<dbReference type="EMBL" id="PUHR01000060">
    <property type="protein sequence ID" value="KAG0668691.1"/>
    <property type="molecule type" value="Genomic_DNA"/>
</dbReference>
<dbReference type="EC" id="2.3.1.48" evidence="3 11"/>
<evidence type="ECO:0000259" key="15">
    <source>
        <dbReference type="Pfam" id="PF00583"/>
    </source>
</evidence>
<evidence type="ECO:0000256" key="1">
    <source>
        <dbReference type="ARBA" id="ARBA00004123"/>
    </source>
</evidence>
<feature type="binding site" evidence="13">
    <location>
        <begin position="234"/>
        <end position="236"/>
    </location>
    <ligand>
        <name>acetyl-CoA</name>
        <dbReference type="ChEBI" id="CHEBI:57288"/>
    </ligand>
</feature>
<feature type="region of interest" description="Interaction with histone H4 N-terminus" evidence="13">
    <location>
        <begin position="47"/>
        <end position="49"/>
    </location>
</feature>
<gene>
    <name evidence="17" type="primary">HAT1</name>
    <name evidence="17" type="ORF">C6P45_004466</name>
</gene>
<dbReference type="AlphaFoldDB" id="A0A9P6WCL0"/>
<feature type="binding site" evidence="13">
    <location>
        <position position="281"/>
    </location>
    <ligand>
        <name>acetyl-CoA</name>
        <dbReference type="ChEBI" id="CHEBI:57288"/>
    </ligand>
</feature>
<dbReference type="GO" id="GO:0004402">
    <property type="term" value="F:histone acetyltransferase activity"/>
    <property type="evidence" value="ECO:0007669"/>
    <property type="project" value="UniProtKB-UniRule"/>
</dbReference>